<dbReference type="PROSITE" id="PS51257">
    <property type="entry name" value="PROKAR_LIPOPROTEIN"/>
    <property type="match status" value="1"/>
</dbReference>
<accession>W5SFJ2</accession>
<name>W5SFJ2_9SPIR</name>
<feature type="coiled-coil region" evidence="1">
    <location>
        <begin position="153"/>
        <end position="188"/>
    </location>
</feature>
<sequence length="296" mass="34164">MLSRSIMIGFIIFFILTLSCCSINNKDNLNIGFYDDILIHNKNPERHKNFNDNNYQTFRNSKKQINKNNNNNDQIYLDNTDKESIVKDSFTNHIDDKKVTKTHTLEAKTLNSYLLQDNSPPSTQNHIEYISEHVIIGNEDFTNNHETSIITPENSLQNHKKRLQNNLNKQQKNALEFLEKALNSKIDKLNKILLLNDLEITNILDTISENLNIIKNFESVNELILDFDNLNDQEPASHLNYEDKVKFTKVQNDLSKEIEPSLNNYLSVIDAHFNDDNINSSIDGINSIKILSPSSL</sequence>
<dbReference type="HOGENOM" id="CLU_879003_0_0_12"/>
<proteinExistence type="predicted"/>
<reference evidence="2" key="1">
    <citation type="submission" date="2013-02" db="EMBL/GenBank/DDBJ databases">
        <title>Comparative genomics of Borrelia species.</title>
        <authorList>
            <person name="Schwan T.G."/>
            <person name="Raffel S.J."/>
            <person name="Porcella S.F."/>
        </authorList>
    </citation>
    <scope>NUCLEOTIDE SEQUENCE</scope>
    <source>
        <strain evidence="2">FR64b</strain>
        <plasmid evidence="2">unnamed</plasmid>
    </source>
</reference>
<dbReference type="EMBL" id="CP004228">
    <property type="protein sequence ID" value="AHH05680.1"/>
    <property type="molecule type" value="Genomic_DNA"/>
</dbReference>
<gene>
    <name evidence="2" type="ORF">BOM_1137</name>
</gene>
<organism evidence="2">
    <name type="scientific">Borrelia miyamotoi FR64b</name>
    <dbReference type="NCBI Taxonomy" id="1292392"/>
    <lineage>
        <taxon>Bacteria</taxon>
        <taxon>Pseudomonadati</taxon>
        <taxon>Spirochaetota</taxon>
        <taxon>Spirochaetia</taxon>
        <taxon>Spirochaetales</taxon>
        <taxon>Borreliaceae</taxon>
        <taxon>Borrelia</taxon>
    </lineage>
</organism>
<dbReference type="AlphaFoldDB" id="W5SFJ2"/>
<geneLocation type="plasmid" evidence="2">
    <name>unnamed</name>
</geneLocation>
<evidence type="ECO:0000256" key="1">
    <source>
        <dbReference type="SAM" id="Coils"/>
    </source>
</evidence>
<protein>
    <submittedName>
        <fullName evidence="2">Uncharacterized protein</fullName>
    </submittedName>
</protein>
<evidence type="ECO:0000313" key="2">
    <source>
        <dbReference type="EMBL" id="AHH05680.1"/>
    </source>
</evidence>
<keyword evidence="1" id="KW-0175">Coiled coil</keyword>
<keyword evidence="2" id="KW-0614">Plasmid</keyword>